<accession>A0ABQ5P1N1</accession>
<evidence type="ECO:0000313" key="3">
    <source>
        <dbReference type="Proteomes" id="UP001291653"/>
    </source>
</evidence>
<reference evidence="2 3" key="1">
    <citation type="submission" date="2022-10" db="EMBL/GenBank/DDBJ databases">
        <title>Draft genome sequence of Streptomyces sp. YSPA8.</title>
        <authorList>
            <person name="Moriuchi R."/>
            <person name="Dohra H."/>
            <person name="Yamamura H."/>
            <person name="Kodani S."/>
        </authorList>
    </citation>
    <scope>NUCLEOTIDE SEQUENCE [LARGE SCALE GENOMIC DNA]</scope>
    <source>
        <strain evidence="2 3">YSPA8</strain>
    </source>
</reference>
<feature type="transmembrane region" description="Helical" evidence="1">
    <location>
        <begin position="7"/>
        <end position="29"/>
    </location>
</feature>
<protein>
    <submittedName>
        <fullName evidence="2">Uncharacterized protein</fullName>
    </submittedName>
</protein>
<evidence type="ECO:0000313" key="2">
    <source>
        <dbReference type="EMBL" id="GLF96506.1"/>
    </source>
</evidence>
<gene>
    <name evidence="2" type="ORF">SYYSPA8_19435</name>
</gene>
<proteinExistence type="predicted"/>
<sequence length="32" mass="3487">MRPSPQTWLSCLMTVTYLSALGLFGVGMAELL</sequence>
<dbReference type="Proteomes" id="UP001291653">
    <property type="component" value="Unassembled WGS sequence"/>
</dbReference>
<organism evidence="2 3">
    <name type="scientific">Streptomyces yaizuensis</name>
    <dbReference type="NCBI Taxonomy" id="2989713"/>
    <lineage>
        <taxon>Bacteria</taxon>
        <taxon>Bacillati</taxon>
        <taxon>Actinomycetota</taxon>
        <taxon>Actinomycetes</taxon>
        <taxon>Kitasatosporales</taxon>
        <taxon>Streptomycetaceae</taxon>
        <taxon>Streptomyces</taxon>
    </lineage>
</organism>
<keyword evidence="1" id="KW-1133">Transmembrane helix</keyword>
<keyword evidence="1" id="KW-0472">Membrane</keyword>
<dbReference type="EMBL" id="BSBI01000008">
    <property type="protein sequence ID" value="GLF96506.1"/>
    <property type="molecule type" value="Genomic_DNA"/>
</dbReference>
<evidence type="ECO:0000256" key="1">
    <source>
        <dbReference type="SAM" id="Phobius"/>
    </source>
</evidence>
<comment type="caution">
    <text evidence="2">The sequence shown here is derived from an EMBL/GenBank/DDBJ whole genome shotgun (WGS) entry which is preliminary data.</text>
</comment>
<keyword evidence="3" id="KW-1185">Reference proteome</keyword>
<name>A0ABQ5P1N1_9ACTN</name>
<keyword evidence="1" id="KW-0812">Transmembrane</keyword>